<protein>
    <submittedName>
        <fullName evidence="3">Uncharacterized protein</fullName>
    </submittedName>
</protein>
<evidence type="ECO:0000256" key="1">
    <source>
        <dbReference type="SAM" id="Coils"/>
    </source>
</evidence>
<organism evidence="3 4">
    <name type="scientific">Kingdonia uniflora</name>
    <dbReference type="NCBI Taxonomy" id="39325"/>
    <lineage>
        <taxon>Eukaryota</taxon>
        <taxon>Viridiplantae</taxon>
        <taxon>Streptophyta</taxon>
        <taxon>Embryophyta</taxon>
        <taxon>Tracheophyta</taxon>
        <taxon>Spermatophyta</taxon>
        <taxon>Magnoliopsida</taxon>
        <taxon>Ranunculales</taxon>
        <taxon>Circaeasteraceae</taxon>
        <taxon>Kingdonia</taxon>
    </lineage>
</organism>
<proteinExistence type="predicted"/>
<accession>A0A7J7LX49</accession>
<sequence length="434" mass="49019">MGRSSVNKVSTSGRTNESDSEGEGGLEQFPGFPDQLVSYPPGSNAFREFSKAKGAIGGRTWNDNIIWVKGNCLQRDDEELLDLQFRSVKQSVKSIVERKESLLDEVAEEETELKLVLGELGLSRKKRVESRSKKVIKAQSTRSMMGVDKGKRQTSGEEVPAKTPGSGSSAQPNLTTSKIVQKFLKRQIKKALLASGTTVNDDLKEVKERARLAILQGKEDTSQMVARLVKEIWLGIEEQESELKKAKNELEKNLARAKTDTLKEVELDASRAREDHVLMCNRIDLERMRQKFIRKDDELRVARENLSASEVTVENLQTVLPAKDKEFREMQRRCDDLNMRAARLKAESDQAIAEAKKAEAREEKVLEGEIRAKDLLVKRKDELLRDLPAREELNAELGRLRTQIVDLEAMNLTDSAKYIAKLEADVIYHDRVDA</sequence>
<feature type="region of interest" description="Disordered" evidence="2">
    <location>
        <begin position="1"/>
        <end position="34"/>
    </location>
</feature>
<evidence type="ECO:0000313" key="4">
    <source>
        <dbReference type="Proteomes" id="UP000541444"/>
    </source>
</evidence>
<feature type="compositionally biased region" description="Polar residues" evidence="2">
    <location>
        <begin position="165"/>
        <end position="174"/>
    </location>
</feature>
<dbReference type="Proteomes" id="UP000541444">
    <property type="component" value="Unassembled WGS sequence"/>
</dbReference>
<evidence type="ECO:0000256" key="2">
    <source>
        <dbReference type="SAM" id="MobiDB-lite"/>
    </source>
</evidence>
<evidence type="ECO:0000313" key="3">
    <source>
        <dbReference type="EMBL" id="KAF6147179.1"/>
    </source>
</evidence>
<feature type="coiled-coil region" evidence="1">
    <location>
        <begin position="285"/>
        <end position="363"/>
    </location>
</feature>
<feature type="region of interest" description="Disordered" evidence="2">
    <location>
        <begin position="133"/>
        <end position="174"/>
    </location>
</feature>
<name>A0A7J7LX49_9MAGN</name>
<keyword evidence="4" id="KW-1185">Reference proteome</keyword>
<reference evidence="3 4" key="1">
    <citation type="journal article" date="2020" name="IScience">
        <title>Genome Sequencing of the Endangered Kingdonia uniflora (Circaeasteraceae, Ranunculales) Reveals Potential Mechanisms of Evolutionary Specialization.</title>
        <authorList>
            <person name="Sun Y."/>
            <person name="Deng T."/>
            <person name="Zhang A."/>
            <person name="Moore M.J."/>
            <person name="Landis J.B."/>
            <person name="Lin N."/>
            <person name="Zhang H."/>
            <person name="Zhang X."/>
            <person name="Huang J."/>
            <person name="Zhang X."/>
            <person name="Sun H."/>
            <person name="Wang H."/>
        </authorList>
    </citation>
    <scope>NUCLEOTIDE SEQUENCE [LARGE SCALE GENOMIC DNA]</scope>
    <source>
        <strain evidence="3">TB1705</strain>
        <tissue evidence="3">Leaf</tissue>
    </source>
</reference>
<dbReference type="EMBL" id="JACGCM010001940">
    <property type="protein sequence ID" value="KAF6147179.1"/>
    <property type="molecule type" value="Genomic_DNA"/>
</dbReference>
<feature type="coiled-coil region" evidence="1">
    <location>
        <begin position="92"/>
        <end position="119"/>
    </location>
</feature>
<comment type="caution">
    <text evidence="3">The sequence shown here is derived from an EMBL/GenBank/DDBJ whole genome shotgun (WGS) entry which is preliminary data.</text>
</comment>
<gene>
    <name evidence="3" type="ORF">GIB67_003947</name>
</gene>
<keyword evidence="1" id="KW-0175">Coiled coil</keyword>
<dbReference type="AlphaFoldDB" id="A0A7J7LX49"/>
<feature type="compositionally biased region" description="Polar residues" evidence="2">
    <location>
        <begin position="1"/>
        <end position="15"/>
    </location>
</feature>